<evidence type="ECO:0000313" key="2">
    <source>
        <dbReference type="EMBL" id="KAG5621646.1"/>
    </source>
</evidence>
<name>A0A9J6AAB3_SOLCO</name>
<keyword evidence="3" id="KW-1185">Reference proteome</keyword>
<dbReference type="Proteomes" id="UP000824120">
    <property type="component" value="Chromosome 2"/>
</dbReference>
<evidence type="ECO:0000256" key="1">
    <source>
        <dbReference type="SAM" id="MobiDB-lite"/>
    </source>
</evidence>
<feature type="compositionally biased region" description="Polar residues" evidence="1">
    <location>
        <begin position="85"/>
        <end position="95"/>
    </location>
</feature>
<evidence type="ECO:0000313" key="3">
    <source>
        <dbReference type="Proteomes" id="UP000824120"/>
    </source>
</evidence>
<gene>
    <name evidence="2" type="ORF">H5410_006864</name>
</gene>
<feature type="compositionally biased region" description="Basic and acidic residues" evidence="1">
    <location>
        <begin position="141"/>
        <end position="152"/>
    </location>
</feature>
<dbReference type="AlphaFoldDB" id="A0A9J6AAB3"/>
<feature type="compositionally biased region" description="Basic and acidic residues" evidence="1">
    <location>
        <begin position="72"/>
        <end position="83"/>
    </location>
</feature>
<reference evidence="2 3" key="1">
    <citation type="submission" date="2020-09" db="EMBL/GenBank/DDBJ databases">
        <title>De no assembly of potato wild relative species, Solanum commersonii.</title>
        <authorList>
            <person name="Cho K."/>
        </authorList>
    </citation>
    <scope>NUCLEOTIDE SEQUENCE [LARGE SCALE GENOMIC DNA]</scope>
    <source>
        <strain evidence="2">LZ3.2</strain>
        <tissue evidence="2">Leaf</tissue>
    </source>
</reference>
<sequence length="158" mass="17257">MTKPGAEHFSKEIEVRSMVVSSAIPEKLFEADLPKGKGPDSCILTAGAELVDVQSLALLKGDTQPTLLEQELRSPDQVSHRSEPIFNQTPKSLNIGSDKEEKEETPLNWNPRGMRGGNKSQENVSELETVKGTPSITIVEESSKQKKEREGKVGTNSS</sequence>
<organism evidence="2 3">
    <name type="scientific">Solanum commersonii</name>
    <name type="common">Commerson's wild potato</name>
    <name type="synonym">Commerson's nightshade</name>
    <dbReference type="NCBI Taxonomy" id="4109"/>
    <lineage>
        <taxon>Eukaryota</taxon>
        <taxon>Viridiplantae</taxon>
        <taxon>Streptophyta</taxon>
        <taxon>Embryophyta</taxon>
        <taxon>Tracheophyta</taxon>
        <taxon>Spermatophyta</taxon>
        <taxon>Magnoliopsida</taxon>
        <taxon>eudicotyledons</taxon>
        <taxon>Gunneridae</taxon>
        <taxon>Pentapetalae</taxon>
        <taxon>asterids</taxon>
        <taxon>lamiids</taxon>
        <taxon>Solanales</taxon>
        <taxon>Solanaceae</taxon>
        <taxon>Solanoideae</taxon>
        <taxon>Solaneae</taxon>
        <taxon>Solanum</taxon>
    </lineage>
</organism>
<accession>A0A9J6AAB3</accession>
<protein>
    <submittedName>
        <fullName evidence="2">Uncharacterized protein</fullName>
    </submittedName>
</protein>
<feature type="compositionally biased region" description="Polar residues" evidence="1">
    <location>
        <begin position="118"/>
        <end position="136"/>
    </location>
</feature>
<dbReference type="EMBL" id="JACXVP010000002">
    <property type="protein sequence ID" value="KAG5621646.1"/>
    <property type="molecule type" value="Genomic_DNA"/>
</dbReference>
<feature type="region of interest" description="Disordered" evidence="1">
    <location>
        <begin position="72"/>
        <end position="158"/>
    </location>
</feature>
<comment type="caution">
    <text evidence="2">The sequence shown here is derived from an EMBL/GenBank/DDBJ whole genome shotgun (WGS) entry which is preliminary data.</text>
</comment>
<proteinExistence type="predicted"/>